<sequence length="153" mass="17187">MSLSGTRLQLRTVVHFAYWRSHEKTTVDFCQWELYLREGDLATSLLAQTLLQKCTRTTLLNGTPACEKIQLPRWSAANSLQDLAALWGWTKAFSARGSTVAGSLIQGHVPWDHDHNGPVARIYRFLQAWLQALAYQPAGQFHRTADEGAYAAD</sequence>
<protein>
    <submittedName>
        <fullName evidence="1">Uncharacterized protein</fullName>
    </submittedName>
</protein>
<keyword evidence="3" id="KW-1185">Reference proteome</keyword>
<reference evidence="1 3" key="1">
    <citation type="journal article" date="2014" name="Nat. Genet.">
        <title>Genome and transcriptome of the porcine whipworm Trichuris suis.</title>
        <authorList>
            <person name="Jex A.R."/>
            <person name="Nejsum P."/>
            <person name="Schwarz E.M."/>
            <person name="Hu L."/>
            <person name="Young N.D."/>
            <person name="Hall R.S."/>
            <person name="Korhonen P.K."/>
            <person name="Liao S."/>
            <person name="Thamsborg S."/>
            <person name="Xia J."/>
            <person name="Xu P."/>
            <person name="Wang S."/>
            <person name="Scheerlinck J.P."/>
            <person name="Hofmann A."/>
            <person name="Sternberg P.W."/>
            <person name="Wang J."/>
            <person name="Gasser R.B."/>
        </authorList>
    </citation>
    <scope>NUCLEOTIDE SEQUENCE [LARGE SCALE GENOMIC DNA]</scope>
    <source>
        <strain evidence="2">DCEP-RM93F</strain>
        <strain evidence="1">DCEP-RM93M</strain>
    </source>
</reference>
<evidence type="ECO:0000313" key="2">
    <source>
        <dbReference type="EMBL" id="KFD63169.1"/>
    </source>
</evidence>
<evidence type="ECO:0000313" key="1">
    <source>
        <dbReference type="EMBL" id="KFD50726.1"/>
    </source>
</evidence>
<accession>A0A085M0I0</accession>
<dbReference type="EMBL" id="KL367579">
    <property type="protein sequence ID" value="KFD63169.1"/>
    <property type="molecule type" value="Genomic_DNA"/>
</dbReference>
<organism evidence="1 3">
    <name type="scientific">Trichuris suis</name>
    <name type="common">pig whipworm</name>
    <dbReference type="NCBI Taxonomy" id="68888"/>
    <lineage>
        <taxon>Eukaryota</taxon>
        <taxon>Metazoa</taxon>
        <taxon>Ecdysozoa</taxon>
        <taxon>Nematoda</taxon>
        <taxon>Enoplea</taxon>
        <taxon>Dorylaimia</taxon>
        <taxon>Trichinellida</taxon>
        <taxon>Trichuridae</taxon>
        <taxon>Trichuris</taxon>
    </lineage>
</organism>
<dbReference type="Proteomes" id="UP000030764">
    <property type="component" value="Unassembled WGS sequence"/>
</dbReference>
<gene>
    <name evidence="1" type="ORF">M513_08382</name>
    <name evidence="2" type="ORF">M514_08382</name>
</gene>
<dbReference type="EMBL" id="KL363249">
    <property type="protein sequence ID" value="KFD50726.1"/>
    <property type="molecule type" value="Genomic_DNA"/>
</dbReference>
<proteinExistence type="predicted"/>
<dbReference type="Proteomes" id="UP000030758">
    <property type="component" value="Unassembled WGS sequence"/>
</dbReference>
<dbReference type="AlphaFoldDB" id="A0A085M0I0"/>
<name>A0A085M0I0_9BILA</name>
<evidence type="ECO:0000313" key="3">
    <source>
        <dbReference type="Proteomes" id="UP000030764"/>
    </source>
</evidence>